<evidence type="ECO:0000256" key="1">
    <source>
        <dbReference type="ARBA" id="ARBA00001947"/>
    </source>
</evidence>
<dbReference type="SUPFAM" id="SSF53187">
    <property type="entry name" value="Zn-dependent exopeptidases"/>
    <property type="match status" value="1"/>
</dbReference>
<sequence>MKFGKQLALRKAVPQWSEYYIDYKKLKQYIKQQSIKLASSTYDPDLASKIVDEFRDLLSDELEKVDDRFHDVEADSEEELDDLNATWHNAMTEEEQKQWRERLQGRINLIEELIEFTQANVTGFHKILKKFDKHFRQQSSGVPAKAVASGPTHDALMSTANSPPVRSGSISFSVGNDSMKRTNSPPGMGSYQAQQPIHLAQRRYSMGPEGKDMWRMVMKFKFSTTEKDEMLLSRARELWRRHAPPAPSATLPINDMQDLSISESNIQTYSELDLNSVPYGRVTKIWITLIEDSLKPLQVPVLIARGVRPGPIVGMTSALHGNEVNGVRVIHRLFQTELDPEQLHGTVVAVPVANVQGFLASQRGFDGQDLNRLMPGKLDGSTPQQYAYALLDRIVRKFDYLIDLHTASKGRVNSLYVRANMLDPRTRRMATLQNPQIIVHNTSPDGSLRGSAMTIHDIPSITVEIGNPGVFQKRFVKSALLGVTNIMSNLGMIPEDHSVPEYEPVICDRSYWIFCQKGGILSVIPEVNTWVRKDEVIATIHSIFGQLLDEIRAPEDGIVVGKEVDPVASSGSRIVHLGVTRGEYAKKVEDGHL</sequence>
<keyword evidence="3" id="KW-0378">Hydrolase</keyword>
<dbReference type="Pfam" id="PF24827">
    <property type="entry name" value="AstE_AspA_cat"/>
    <property type="match status" value="1"/>
</dbReference>
<dbReference type="PANTHER" id="PTHR37326:SF1">
    <property type="entry name" value="BLL3975 PROTEIN"/>
    <property type="match status" value="1"/>
</dbReference>
<keyword evidence="7" id="KW-1185">Reference proteome</keyword>
<dbReference type="PROSITE" id="PS51382">
    <property type="entry name" value="SPX"/>
    <property type="match status" value="1"/>
</dbReference>
<feature type="domain" description="SPX" evidence="5">
    <location>
        <begin position="1"/>
        <end position="145"/>
    </location>
</feature>
<dbReference type="CDD" id="cd14447">
    <property type="entry name" value="SPX"/>
    <property type="match status" value="1"/>
</dbReference>
<dbReference type="GO" id="GO:0016788">
    <property type="term" value="F:hydrolase activity, acting on ester bonds"/>
    <property type="evidence" value="ECO:0007669"/>
    <property type="project" value="InterPro"/>
</dbReference>
<evidence type="ECO:0000256" key="2">
    <source>
        <dbReference type="ARBA" id="ARBA00022723"/>
    </source>
</evidence>
<dbReference type="EMBL" id="BACD03000022">
    <property type="protein sequence ID" value="GAO49334.1"/>
    <property type="molecule type" value="Genomic_DNA"/>
</dbReference>
<dbReference type="Gene3D" id="3.40.630.10">
    <property type="entry name" value="Zn peptidases"/>
    <property type="match status" value="1"/>
</dbReference>
<evidence type="ECO:0000313" key="7">
    <source>
        <dbReference type="Proteomes" id="UP000033140"/>
    </source>
</evidence>
<dbReference type="Proteomes" id="UP000033140">
    <property type="component" value="Unassembled WGS sequence"/>
</dbReference>
<keyword evidence="2" id="KW-0479">Metal-binding</keyword>
<reference evidence="6 7" key="1">
    <citation type="journal article" date="2011" name="J. Gen. Appl. Microbiol.">
        <title>Draft genome sequencing of the enigmatic yeast Saitoella complicata.</title>
        <authorList>
            <person name="Nishida H."/>
            <person name="Hamamoto M."/>
            <person name="Sugiyama J."/>
        </authorList>
    </citation>
    <scope>NUCLEOTIDE SEQUENCE [LARGE SCALE GENOMIC DNA]</scope>
    <source>
        <strain evidence="6 7">NRRL Y-17804</strain>
    </source>
</reference>
<dbReference type="STRING" id="698492.A0A0E9NHL5"/>
<comment type="caution">
    <text evidence="6">The sequence shown here is derived from an EMBL/GenBank/DDBJ whole genome shotgun (WGS) entry which is preliminary data.</text>
</comment>
<accession>A0A0E9NHL5</accession>
<keyword evidence="4" id="KW-0862">Zinc</keyword>
<evidence type="ECO:0000259" key="5">
    <source>
        <dbReference type="PROSITE" id="PS51382"/>
    </source>
</evidence>
<evidence type="ECO:0000256" key="3">
    <source>
        <dbReference type="ARBA" id="ARBA00022801"/>
    </source>
</evidence>
<proteinExistence type="predicted"/>
<dbReference type="Pfam" id="PF03105">
    <property type="entry name" value="SPX"/>
    <property type="match status" value="1"/>
</dbReference>
<dbReference type="CDD" id="cd06251">
    <property type="entry name" value="M14_ASTE_ASPA-like"/>
    <property type="match status" value="1"/>
</dbReference>
<organism evidence="6 7">
    <name type="scientific">Saitoella complicata (strain BCRC 22490 / CBS 7301 / JCM 7358 / NBRC 10748 / NRRL Y-17804)</name>
    <dbReference type="NCBI Taxonomy" id="698492"/>
    <lineage>
        <taxon>Eukaryota</taxon>
        <taxon>Fungi</taxon>
        <taxon>Dikarya</taxon>
        <taxon>Ascomycota</taxon>
        <taxon>Taphrinomycotina</taxon>
        <taxon>Taphrinomycotina incertae sedis</taxon>
        <taxon>Saitoella</taxon>
    </lineage>
</organism>
<evidence type="ECO:0000256" key="4">
    <source>
        <dbReference type="ARBA" id="ARBA00022833"/>
    </source>
</evidence>
<reference evidence="6 7" key="3">
    <citation type="journal article" date="2015" name="Genome Announc.">
        <title>Draft Genome Sequence of the Archiascomycetous Yeast Saitoella complicata.</title>
        <authorList>
            <person name="Yamauchi K."/>
            <person name="Kondo S."/>
            <person name="Hamamoto M."/>
            <person name="Takahashi Y."/>
            <person name="Ogura Y."/>
            <person name="Hayashi T."/>
            <person name="Nishida H."/>
        </authorList>
    </citation>
    <scope>NUCLEOTIDE SEQUENCE [LARGE SCALE GENOMIC DNA]</scope>
    <source>
        <strain evidence="6 7">NRRL Y-17804</strain>
    </source>
</reference>
<name>A0A0E9NHL5_SAICN</name>
<reference evidence="6 7" key="2">
    <citation type="journal article" date="2014" name="J. Gen. Appl. Microbiol.">
        <title>The early diverging ascomycetous budding yeast Saitoella complicata has three histone deacetylases belonging to the Clr6, Hos2, and Rpd3 lineages.</title>
        <authorList>
            <person name="Nishida H."/>
            <person name="Matsumoto T."/>
            <person name="Kondo S."/>
            <person name="Hamamoto M."/>
            <person name="Yoshikawa H."/>
        </authorList>
    </citation>
    <scope>NUCLEOTIDE SEQUENCE [LARGE SCALE GENOMIC DNA]</scope>
    <source>
        <strain evidence="6 7">NRRL Y-17804</strain>
    </source>
</reference>
<dbReference type="OrthoDB" id="5588846at2759"/>
<evidence type="ECO:0000313" key="6">
    <source>
        <dbReference type="EMBL" id="GAO49334.1"/>
    </source>
</evidence>
<dbReference type="AlphaFoldDB" id="A0A0E9NHL5"/>
<dbReference type="InterPro" id="IPR055438">
    <property type="entry name" value="AstE_AspA_cat"/>
</dbReference>
<dbReference type="InterPro" id="IPR004331">
    <property type="entry name" value="SPX_dom"/>
</dbReference>
<protein>
    <recommendedName>
        <fullName evidence="5">SPX domain-containing protein</fullName>
    </recommendedName>
</protein>
<gene>
    <name evidence="6" type="ORF">G7K_3485-t1</name>
</gene>
<comment type="cofactor">
    <cofactor evidence="1">
        <name>Zn(2+)</name>
        <dbReference type="ChEBI" id="CHEBI:29105"/>
    </cofactor>
</comment>
<dbReference type="PANTHER" id="PTHR37326">
    <property type="entry name" value="BLL3975 PROTEIN"/>
    <property type="match status" value="1"/>
</dbReference>
<dbReference type="GO" id="GO:0046872">
    <property type="term" value="F:metal ion binding"/>
    <property type="evidence" value="ECO:0007669"/>
    <property type="project" value="UniProtKB-KW"/>
</dbReference>
<dbReference type="InterPro" id="IPR053138">
    <property type="entry name" value="N-alpha-Ac-DABA_deacetylase"/>
</dbReference>
<dbReference type="RefSeq" id="XP_019027101.1">
    <property type="nucleotide sequence ID" value="XM_019165599.1"/>
</dbReference>
<dbReference type="OMA" id="PEVNTWV"/>